<proteinExistence type="predicted"/>
<gene>
    <name evidence="2" type="ORF">NDI38_28090</name>
</gene>
<comment type="caution">
    <text evidence="2">The sequence shown here is derived from an EMBL/GenBank/DDBJ whole genome shotgun (WGS) entry which is preliminary data.</text>
</comment>
<dbReference type="Proteomes" id="UP001476950">
    <property type="component" value="Unassembled WGS sequence"/>
</dbReference>
<dbReference type="Pfam" id="PF07878">
    <property type="entry name" value="RHH_5"/>
    <property type="match status" value="1"/>
</dbReference>
<evidence type="ECO:0000313" key="3">
    <source>
        <dbReference type="Proteomes" id="UP001476950"/>
    </source>
</evidence>
<dbReference type="EMBL" id="JAMPLM010000058">
    <property type="protein sequence ID" value="MEP1062238.1"/>
    <property type="molecule type" value="Genomic_DNA"/>
</dbReference>
<evidence type="ECO:0000259" key="1">
    <source>
        <dbReference type="Pfam" id="PF07878"/>
    </source>
</evidence>
<protein>
    <recommendedName>
        <fullName evidence="1">CopG-like ribbon-helix-helix domain-containing protein</fullName>
    </recommendedName>
</protein>
<sequence length="57" mass="6417">MTKRMTISVDDDVYEILETWADEEVRTVANLAAALVTMAARDRQTPKKQSDSSSRSK</sequence>
<name>A0ABV0KSL5_9CYAN</name>
<evidence type="ECO:0000313" key="2">
    <source>
        <dbReference type="EMBL" id="MEP1062238.1"/>
    </source>
</evidence>
<dbReference type="InterPro" id="IPR012869">
    <property type="entry name" value="RHH_5"/>
</dbReference>
<keyword evidence="3" id="KW-1185">Reference proteome</keyword>
<accession>A0ABV0KSL5</accession>
<feature type="domain" description="CopG-like ribbon-helix-helix" evidence="1">
    <location>
        <begin position="2"/>
        <end position="41"/>
    </location>
</feature>
<reference evidence="2 3" key="1">
    <citation type="submission" date="2022-04" db="EMBL/GenBank/DDBJ databases">
        <title>Positive selection, recombination, and allopatry shape intraspecific diversity of widespread and dominant cyanobacteria.</title>
        <authorList>
            <person name="Wei J."/>
            <person name="Shu W."/>
            <person name="Hu C."/>
        </authorList>
    </citation>
    <scope>NUCLEOTIDE SEQUENCE [LARGE SCALE GENOMIC DNA]</scope>
    <source>
        <strain evidence="2 3">AS-A4</strain>
    </source>
</reference>
<organism evidence="2 3">
    <name type="scientific">Stenomitos frigidus AS-A4</name>
    <dbReference type="NCBI Taxonomy" id="2933935"/>
    <lineage>
        <taxon>Bacteria</taxon>
        <taxon>Bacillati</taxon>
        <taxon>Cyanobacteriota</taxon>
        <taxon>Cyanophyceae</taxon>
        <taxon>Leptolyngbyales</taxon>
        <taxon>Leptolyngbyaceae</taxon>
        <taxon>Stenomitos</taxon>
    </lineage>
</organism>